<dbReference type="Pfam" id="PF04820">
    <property type="entry name" value="Trp_halogenase"/>
    <property type="match status" value="1"/>
</dbReference>
<gene>
    <name evidence="1" type="ORF">EAH76_23405</name>
</gene>
<protein>
    <submittedName>
        <fullName evidence="1">Uncharacterized protein</fullName>
    </submittedName>
</protein>
<sequence>MSSRFSIDPTNRCAPVCSPIARSPPRYPIVGRAQLPSFTGATAREAGWIWDMRFADAHGMGVYTPARISTTRAAKNFSCLAWC</sequence>
<proteinExistence type="predicted"/>
<dbReference type="AlphaFoldDB" id="A0A502FB86"/>
<keyword evidence="2" id="KW-1185">Reference proteome</keyword>
<dbReference type="Proteomes" id="UP000319931">
    <property type="component" value="Unassembled WGS sequence"/>
</dbReference>
<dbReference type="GO" id="GO:0004497">
    <property type="term" value="F:monooxygenase activity"/>
    <property type="evidence" value="ECO:0007669"/>
    <property type="project" value="InterPro"/>
</dbReference>
<evidence type="ECO:0000313" key="2">
    <source>
        <dbReference type="Proteomes" id="UP000319931"/>
    </source>
</evidence>
<organism evidence="1 2">
    <name type="scientific">Sphingomonas glacialis</name>
    <dbReference type="NCBI Taxonomy" id="658225"/>
    <lineage>
        <taxon>Bacteria</taxon>
        <taxon>Pseudomonadati</taxon>
        <taxon>Pseudomonadota</taxon>
        <taxon>Alphaproteobacteria</taxon>
        <taxon>Sphingomonadales</taxon>
        <taxon>Sphingomonadaceae</taxon>
        <taxon>Sphingomonas</taxon>
    </lineage>
</organism>
<dbReference type="EMBL" id="RCZC01000013">
    <property type="protein sequence ID" value="TPG46563.1"/>
    <property type="molecule type" value="Genomic_DNA"/>
</dbReference>
<evidence type="ECO:0000313" key="1">
    <source>
        <dbReference type="EMBL" id="TPG46563.1"/>
    </source>
</evidence>
<accession>A0A502FB86</accession>
<dbReference type="InterPro" id="IPR006905">
    <property type="entry name" value="Flavin_halogenase"/>
</dbReference>
<name>A0A502FB86_9SPHN</name>
<reference evidence="1 2" key="1">
    <citation type="journal article" date="2019" name="Environ. Microbiol.">
        <title>Species interactions and distinct microbial communities in high Arctic permafrost affected cryosols are associated with the CH4 and CO2 gas fluxes.</title>
        <authorList>
            <person name="Altshuler I."/>
            <person name="Hamel J."/>
            <person name="Turney S."/>
            <person name="Magnuson E."/>
            <person name="Levesque R."/>
            <person name="Greer C."/>
            <person name="Whyte L.G."/>
        </authorList>
    </citation>
    <scope>NUCLEOTIDE SEQUENCE [LARGE SCALE GENOMIC DNA]</scope>
    <source>
        <strain evidence="1 2">E6.1</strain>
    </source>
</reference>
<comment type="caution">
    <text evidence="1">The sequence shown here is derived from an EMBL/GenBank/DDBJ whole genome shotgun (WGS) entry which is preliminary data.</text>
</comment>